<name>A0A9W6BM13_9CHLO</name>
<protein>
    <submittedName>
        <fullName evidence="1">Uncharacterized protein</fullName>
    </submittedName>
</protein>
<sequence>MLPPLGPFNVTTVTATYCFLIASVAPVGLNDECANMNSVRRIDIVVGAQCVARGAKVVAASAVNDVPLPVALETIDWDGNTFGLLSIKKITNTFPVIPPGGLRLCLELMKDSACPSASALCYGPSCVYHLVDSGFSCCPTGEVTDTP</sequence>
<accession>A0A9W6BM13</accession>
<organism evidence="1 2">
    <name type="scientific">Pleodorina starrii</name>
    <dbReference type="NCBI Taxonomy" id="330485"/>
    <lineage>
        <taxon>Eukaryota</taxon>
        <taxon>Viridiplantae</taxon>
        <taxon>Chlorophyta</taxon>
        <taxon>core chlorophytes</taxon>
        <taxon>Chlorophyceae</taxon>
        <taxon>CS clade</taxon>
        <taxon>Chlamydomonadales</taxon>
        <taxon>Volvocaceae</taxon>
        <taxon>Pleodorina</taxon>
    </lineage>
</organism>
<dbReference type="Proteomes" id="UP001165080">
    <property type="component" value="Unassembled WGS sequence"/>
</dbReference>
<evidence type="ECO:0000313" key="1">
    <source>
        <dbReference type="EMBL" id="GLC54483.1"/>
    </source>
</evidence>
<keyword evidence="2" id="KW-1185">Reference proteome</keyword>
<reference evidence="1 2" key="1">
    <citation type="journal article" date="2023" name="Commun. Biol.">
        <title>Reorganization of the ancestral sex-determining regions during the evolution of trioecy in Pleodorina starrii.</title>
        <authorList>
            <person name="Takahashi K."/>
            <person name="Suzuki S."/>
            <person name="Kawai-Toyooka H."/>
            <person name="Yamamoto K."/>
            <person name="Hamaji T."/>
            <person name="Ootsuki R."/>
            <person name="Yamaguchi H."/>
            <person name="Kawachi M."/>
            <person name="Higashiyama T."/>
            <person name="Nozaki H."/>
        </authorList>
    </citation>
    <scope>NUCLEOTIDE SEQUENCE [LARGE SCALE GENOMIC DNA]</scope>
    <source>
        <strain evidence="1 2">NIES-4479</strain>
    </source>
</reference>
<comment type="caution">
    <text evidence="1">The sequence shown here is derived from an EMBL/GenBank/DDBJ whole genome shotgun (WGS) entry which is preliminary data.</text>
</comment>
<proteinExistence type="predicted"/>
<evidence type="ECO:0000313" key="2">
    <source>
        <dbReference type="Proteomes" id="UP001165080"/>
    </source>
</evidence>
<dbReference type="OrthoDB" id="558609at2759"/>
<dbReference type="EMBL" id="BRXU01000010">
    <property type="protein sequence ID" value="GLC54483.1"/>
    <property type="molecule type" value="Genomic_DNA"/>
</dbReference>
<dbReference type="AlphaFoldDB" id="A0A9W6BM13"/>
<gene>
    <name evidence="1" type="primary">PLESTB001397</name>
    <name evidence="1" type="ORF">PLESTB_000871700</name>
</gene>